<comment type="subcellular location">
    <subcellularLocation>
        <location evidence="1">Golgi apparatus membrane</location>
        <topology evidence="1">Peripheral membrane protein</topology>
    </subcellularLocation>
</comment>
<reference evidence="11 12" key="1">
    <citation type="submission" date="2018-08" db="EMBL/GenBank/DDBJ databases">
        <authorList>
            <person name="Laetsch R D."/>
            <person name="Stevens L."/>
            <person name="Kumar S."/>
            <person name="Blaxter L. M."/>
        </authorList>
    </citation>
    <scope>NUCLEOTIDE SEQUENCE [LARGE SCALE GENOMIC DNA]</scope>
</reference>
<sequence>MSHFLDDELRALSTAQLKQEKQNTSSQLLHVQQQISDLAYGNYRIYADAGSTTERCRELFGKASDLVEDIEKEIELVRESMKQFNSKNDEVLQELRYLELAESKNSHLWDVLNLPTRMDTCIRAGYYDMAYLLTNYGMQLQTHGLTKNPIIKRVADKLIEARYQLLDELFNRFAGPIDLASSIQIVNNIRKIPYLSLTQLRIMVLQYRDVYLEKRLSDILSQPDFILRMVEIYRDCMYDTLVLYLAVFPENEVNRRQADLSVNQRWDVWQTATSSAILNEWAIHNLDVMFNRIKSVSNDVQIDIGSLTSKLMSFALSFGRMGMDFRPLIAENIEEFVSKRFSLKVQNAANNLKQCRTIEIDGEIPDALFVPGTQNGKQLSAPSVLAFWDDLCIYGNTLIDALNELRSGLSPTQINAVLRELTNSLKVVVCWLCDMEELVEKVVGFNSFSRCSSAMLMAVKKIMDKAIKLLGRCFIPYINGCLLALYPYEKCCRPFYHTSCTLELYEKKCVIQIKEICSNCPNSIIIEKLMEEASHPMNGYVRSVSTLANGNAEVSETDMPDNNSVSQEEVMQKLSLDDDVKAGTQKDDNQYKANEHSLISNSSGSSGV</sequence>
<dbReference type="PANTHER" id="PTHR21311:SF0">
    <property type="entry name" value="CONSERVED OLIGOMERIC GOLGI COMPLEX SUBUNIT 8"/>
    <property type="match status" value="1"/>
</dbReference>
<dbReference type="STRING" id="6277.A0A498SJR8"/>
<evidence type="ECO:0000256" key="8">
    <source>
        <dbReference type="ARBA" id="ARBA00031347"/>
    </source>
</evidence>
<evidence type="ECO:0000256" key="4">
    <source>
        <dbReference type="ARBA" id="ARBA00022448"/>
    </source>
</evidence>
<organism evidence="11 12">
    <name type="scientific">Acanthocheilonema viteae</name>
    <name type="common">Filarial nematode worm</name>
    <name type="synonym">Dipetalonema viteae</name>
    <dbReference type="NCBI Taxonomy" id="6277"/>
    <lineage>
        <taxon>Eukaryota</taxon>
        <taxon>Metazoa</taxon>
        <taxon>Ecdysozoa</taxon>
        <taxon>Nematoda</taxon>
        <taxon>Chromadorea</taxon>
        <taxon>Rhabditida</taxon>
        <taxon>Spirurina</taxon>
        <taxon>Spiruromorpha</taxon>
        <taxon>Filarioidea</taxon>
        <taxon>Onchocercidae</taxon>
        <taxon>Acanthocheilonema</taxon>
    </lineage>
</organism>
<dbReference type="GO" id="GO:0017119">
    <property type="term" value="C:Golgi transport complex"/>
    <property type="evidence" value="ECO:0007669"/>
    <property type="project" value="InterPro"/>
</dbReference>
<dbReference type="GO" id="GO:0015031">
    <property type="term" value="P:protein transport"/>
    <property type="evidence" value="ECO:0007669"/>
    <property type="project" value="UniProtKB-KW"/>
</dbReference>
<dbReference type="SUPFAM" id="SSF74788">
    <property type="entry name" value="Cullin repeat-like"/>
    <property type="match status" value="1"/>
</dbReference>
<feature type="compositionally biased region" description="Basic and acidic residues" evidence="10">
    <location>
        <begin position="576"/>
        <end position="595"/>
    </location>
</feature>
<keyword evidence="12" id="KW-1185">Reference proteome</keyword>
<dbReference type="OrthoDB" id="1661054at2759"/>
<evidence type="ECO:0000256" key="2">
    <source>
        <dbReference type="ARBA" id="ARBA00006419"/>
    </source>
</evidence>
<feature type="region of interest" description="Disordered" evidence="10">
    <location>
        <begin position="576"/>
        <end position="608"/>
    </location>
</feature>
<accession>A0A498SJR8</accession>
<evidence type="ECO:0000256" key="5">
    <source>
        <dbReference type="ARBA" id="ARBA00022927"/>
    </source>
</evidence>
<evidence type="ECO:0000256" key="1">
    <source>
        <dbReference type="ARBA" id="ARBA00004395"/>
    </source>
</evidence>
<feature type="compositionally biased region" description="Low complexity" evidence="10">
    <location>
        <begin position="597"/>
        <end position="608"/>
    </location>
</feature>
<keyword evidence="5" id="KW-0653">Protein transport</keyword>
<feature type="coiled-coil region" evidence="9">
    <location>
        <begin position="67"/>
        <end position="94"/>
    </location>
</feature>
<protein>
    <recommendedName>
        <fullName evidence="3">Conserved oligomeric Golgi complex subunit 8</fullName>
    </recommendedName>
    <alternativeName>
        <fullName evidence="8">Component of oligomeric Golgi complex 8</fullName>
    </alternativeName>
</protein>
<keyword evidence="6" id="KW-0333">Golgi apparatus</keyword>
<evidence type="ECO:0000313" key="12">
    <source>
        <dbReference type="Proteomes" id="UP000276991"/>
    </source>
</evidence>
<dbReference type="Pfam" id="PF04124">
    <property type="entry name" value="Dor1"/>
    <property type="match status" value="1"/>
</dbReference>
<dbReference type="PANTHER" id="PTHR21311">
    <property type="entry name" value="CONSERVED OLIGOMERIC GOLGI COMPLEX COMPONENT 8"/>
    <property type="match status" value="1"/>
</dbReference>
<dbReference type="GO" id="GO:0006891">
    <property type="term" value="P:intra-Golgi vesicle-mediated transport"/>
    <property type="evidence" value="ECO:0007669"/>
    <property type="project" value="TreeGrafter"/>
</dbReference>
<dbReference type="Proteomes" id="UP000276991">
    <property type="component" value="Unassembled WGS sequence"/>
</dbReference>
<evidence type="ECO:0000256" key="3">
    <source>
        <dbReference type="ARBA" id="ARBA00020983"/>
    </source>
</evidence>
<evidence type="ECO:0000256" key="6">
    <source>
        <dbReference type="ARBA" id="ARBA00023034"/>
    </source>
</evidence>
<dbReference type="AlphaFoldDB" id="A0A498SJR8"/>
<evidence type="ECO:0000256" key="10">
    <source>
        <dbReference type="SAM" id="MobiDB-lite"/>
    </source>
</evidence>
<name>A0A498SJR8_ACAVI</name>
<dbReference type="EMBL" id="UPTC01001531">
    <property type="protein sequence ID" value="VBB32085.1"/>
    <property type="molecule type" value="Genomic_DNA"/>
</dbReference>
<evidence type="ECO:0000313" key="11">
    <source>
        <dbReference type="EMBL" id="VBB32085.1"/>
    </source>
</evidence>
<comment type="similarity">
    <text evidence="2">Belongs to the COG8 family.</text>
</comment>
<dbReference type="InterPro" id="IPR016159">
    <property type="entry name" value="Cullin_repeat-like_dom_sf"/>
</dbReference>
<dbReference type="GO" id="GO:0000139">
    <property type="term" value="C:Golgi membrane"/>
    <property type="evidence" value="ECO:0007669"/>
    <property type="project" value="UniProtKB-SubCell"/>
</dbReference>
<keyword evidence="7" id="KW-0472">Membrane</keyword>
<gene>
    <name evidence="11" type="ORF">NAV_LOCUS6876</name>
</gene>
<keyword evidence="9" id="KW-0175">Coiled coil</keyword>
<proteinExistence type="inferred from homology"/>
<evidence type="ECO:0000256" key="9">
    <source>
        <dbReference type="SAM" id="Coils"/>
    </source>
</evidence>
<keyword evidence="4" id="KW-0813">Transport</keyword>
<dbReference type="InterPro" id="IPR007255">
    <property type="entry name" value="COG8"/>
</dbReference>
<evidence type="ECO:0000256" key="7">
    <source>
        <dbReference type="ARBA" id="ARBA00023136"/>
    </source>
</evidence>